<dbReference type="GO" id="GO:0050852">
    <property type="term" value="P:T cell receptor signaling pathway"/>
    <property type="evidence" value="ECO:0007669"/>
    <property type="project" value="TreeGrafter"/>
</dbReference>
<reference evidence="5 6" key="1">
    <citation type="journal article" date="2015" name="Annu Rev Anim Biosci">
        <title>The Genome 10K Project: a way forward.</title>
        <authorList>
            <person name="Koepfli K.P."/>
            <person name="Paten B."/>
            <person name="O'Brien S.J."/>
            <person name="Koepfli K.P."/>
            <person name="Paten B."/>
            <person name="Antunes A."/>
            <person name="Belov K."/>
            <person name="Bustamante C."/>
            <person name="Castoe T.A."/>
            <person name="Clawson H."/>
            <person name="Crawford A.J."/>
            <person name="Diekhans M."/>
            <person name="Distel D."/>
            <person name="Durbin R."/>
            <person name="Earl D."/>
            <person name="Fujita M.K."/>
            <person name="Gamble T."/>
            <person name="Georges A."/>
            <person name="Gemmell N."/>
            <person name="Gilbert M.T."/>
            <person name="Graves J.M."/>
            <person name="Green R.E."/>
            <person name="Hickey G."/>
            <person name="Jarvis E.D."/>
            <person name="Johnson W."/>
            <person name="Komissarov A."/>
            <person name="Korf I."/>
            <person name="Kuhn R."/>
            <person name="Larkin D.M."/>
            <person name="Lewin H."/>
            <person name="Lopez J.V."/>
            <person name="Ma J."/>
            <person name="Marques-Bonet T."/>
            <person name="Miller W."/>
            <person name="Murphy R."/>
            <person name="Pevzner P."/>
            <person name="Shapiro B."/>
            <person name="Steiner C."/>
            <person name="Tamazian G."/>
            <person name="Venkatesh B."/>
            <person name="Wang J."/>
            <person name="Wayne R."/>
            <person name="Wiley E."/>
            <person name="Yang H."/>
            <person name="Zhang G."/>
            <person name="Haussler D."/>
            <person name="Ryder O."/>
            <person name="O'Brien S.J."/>
        </authorList>
    </citation>
    <scope>NUCLEOTIDE SEQUENCE</scope>
</reference>
<reference evidence="6" key="3">
    <citation type="submission" date="2018-12" db="EMBL/GenBank/DDBJ databases">
        <title>G10K-VGP greater horseshoe bat female genome, primary haplotype.</title>
        <authorList>
            <person name="Teeling E."/>
            <person name="Myers G."/>
            <person name="Vernes S."/>
            <person name="Pippel M."/>
            <person name="Winkler S."/>
            <person name="Fedrigo O."/>
            <person name="Rhie A."/>
            <person name="Koren S."/>
            <person name="Phillippy A."/>
            <person name="Lewin H."/>
            <person name="Damas J."/>
            <person name="Howe K."/>
            <person name="Mountcastle J."/>
            <person name="Jarvis E.D."/>
        </authorList>
    </citation>
    <scope>NUCLEOTIDE SEQUENCE [LARGE SCALE GENOMIC DNA]</scope>
</reference>
<evidence type="ECO:0000313" key="5">
    <source>
        <dbReference type="Ensembl" id="ENSRFEP00010032934.1"/>
    </source>
</evidence>
<accession>A0A671GC10</accession>
<dbReference type="InterPro" id="IPR013783">
    <property type="entry name" value="Ig-like_fold"/>
</dbReference>
<dbReference type="InterPro" id="IPR050504">
    <property type="entry name" value="IgSF_BTN/MOG"/>
</dbReference>
<dbReference type="GO" id="GO:0009897">
    <property type="term" value="C:external side of plasma membrane"/>
    <property type="evidence" value="ECO:0007669"/>
    <property type="project" value="TreeGrafter"/>
</dbReference>
<dbReference type="Gene3D" id="2.60.40.10">
    <property type="entry name" value="Immunoglobulins"/>
    <property type="match status" value="1"/>
</dbReference>
<dbReference type="FunFam" id="2.60.40.10:FF:000208">
    <property type="entry name" value="Butyrophilin subfamily 1 member A1"/>
    <property type="match status" value="1"/>
</dbReference>
<name>A0A671GC10_RHIFE</name>
<keyword evidence="6" id="KW-1185">Reference proteome</keyword>
<dbReference type="GO" id="GO:0001817">
    <property type="term" value="P:regulation of cytokine production"/>
    <property type="evidence" value="ECO:0007669"/>
    <property type="project" value="TreeGrafter"/>
</dbReference>
<dbReference type="PANTHER" id="PTHR24100">
    <property type="entry name" value="BUTYROPHILIN"/>
    <property type="match status" value="1"/>
</dbReference>
<dbReference type="PROSITE" id="PS50835">
    <property type="entry name" value="IG_LIKE"/>
    <property type="match status" value="1"/>
</dbReference>
<reference evidence="5" key="5">
    <citation type="submission" date="2025-09" db="UniProtKB">
        <authorList>
            <consortium name="Ensembl"/>
        </authorList>
    </citation>
    <scope>IDENTIFICATION</scope>
</reference>
<evidence type="ECO:0000313" key="6">
    <source>
        <dbReference type="Proteomes" id="UP000472240"/>
    </source>
</evidence>
<dbReference type="OrthoDB" id="8901134at2759"/>
<dbReference type="Ensembl" id="ENSRFET00010035666.1">
    <property type="protein sequence ID" value="ENSRFEP00010032934.1"/>
    <property type="gene ID" value="ENSRFEG00010021676.1"/>
</dbReference>
<dbReference type="KEGG" id="rfq:117016853"/>
<reference evidence="5" key="4">
    <citation type="submission" date="2025-08" db="UniProtKB">
        <authorList>
            <consortium name="Ensembl"/>
        </authorList>
    </citation>
    <scope>IDENTIFICATION</scope>
</reference>
<feature type="domain" description="Ig-like" evidence="4">
    <location>
        <begin position="33"/>
        <end position="133"/>
    </location>
</feature>
<dbReference type="InParanoid" id="A0A671GC10"/>
<evidence type="ECO:0000256" key="2">
    <source>
        <dbReference type="ARBA" id="ARBA00023136"/>
    </source>
</evidence>
<dbReference type="Pfam" id="PF07686">
    <property type="entry name" value="V-set"/>
    <property type="match status" value="1"/>
</dbReference>
<dbReference type="RefSeq" id="XP_032952498.1">
    <property type="nucleotide sequence ID" value="XM_033096607.1"/>
</dbReference>
<dbReference type="SMART" id="SM00409">
    <property type="entry name" value="IG"/>
    <property type="match status" value="1"/>
</dbReference>
<protein>
    <recommendedName>
        <fullName evidence="4">Ig-like domain-containing protein</fullName>
    </recommendedName>
</protein>
<dbReference type="PANTHER" id="PTHR24100:SF130">
    <property type="entry name" value="BUTYROPHILIN-LIKE PROTEIN 9"/>
    <property type="match status" value="1"/>
</dbReference>
<gene>
    <name evidence="5" type="primary">LOC117016853</name>
</gene>
<dbReference type="InterPro" id="IPR036179">
    <property type="entry name" value="Ig-like_dom_sf"/>
</dbReference>
<evidence type="ECO:0000256" key="3">
    <source>
        <dbReference type="ARBA" id="ARBA00023319"/>
    </source>
</evidence>
<dbReference type="GeneTree" id="ENSGT00940000160338"/>
<proteinExistence type="predicted"/>
<dbReference type="CDD" id="cd05713">
    <property type="entry name" value="IgV_MOG_like"/>
    <property type="match status" value="1"/>
</dbReference>
<dbReference type="AlphaFoldDB" id="A0A671GC10"/>
<dbReference type="InterPro" id="IPR013106">
    <property type="entry name" value="Ig_V-set"/>
</dbReference>
<evidence type="ECO:0000259" key="4">
    <source>
        <dbReference type="PROSITE" id="PS50835"/>
    </source>
</evidence>
<dbReference type="GO" id="GO:0005102">
    <property type="term" value="F:signaling receptor binding"/>
    <property type="evidence" value="ECO:0007669"/>
    <property type="project" value="TreeGrafter"/>
</dbReference>
<reference evidence="5 6" key="2">
    <citation type="journal article" date="2018" name="Annu Rev Anim Biosci">
        <title>Bat Biology, Genomes, and the Bat1K Project: To Generate Chromosome-Level Genomes for All Living Bat Species.</title>
        <authorList>
            <person name="Teeling E.C."/>
            <person name="Vernes S.C."/>
            <person name="Davalos L.M."/>
            <person name="Ray D.A."/>
            <person name="Gilbert M.T.P."/>
            <person name="Myers E."/>
        </authorList>
    </citation>
    <scope>NUCLEOTIDE SEQUENCE</scope>
</reference>
<evidence type="ECO:0000256" key="1">
    <source>
        <dbReference type="ARBA" id="ARBA00004370"/>
    </source>
</evidence>
<keyword evidence="3" id="KW-0393">Immunoglobulin domain</keyword>
<dbReference type="InterPro" id="IPR003599">
    <property type="entry name" value="Ig_sub"/>
</dbReference>
<organism evidence="5 6">
    <name type="scientific">Rhinolophus ferrumequinum</name>
    <name type="common">Greater horseshoe bat</name>
    <dbReference type="NCBI Taxonomy" id="59479"/>
    <lineage>
        <taxon>Eukaryota</taxon>
        <taxon>Metazoa</taxon>
        <taxon>Chordata</taxon>
        <taxon>Craniata</taxon>
        <taxon>Vertebrata</taxon>
        <taxon>Euteleostomi</taxon>
        <taxon>Mammalia</taxon>
        <taxon>Eutheria</taxon>
        <taxon>Laurasiatheria</taxon>
        <taxon>Chiroptera</taxon>
        <taxon>Yinpterochiroptera</taxon>
        <taxon>Rhinolophoidea</taxon>
        <taxon>Rhinolophidae</taxon>
        <taxon>Rhinolophinae</taxon>
        <taxon>Rhinolophus</taxon>
    </lineage>
</organism>
<dbReference type="Proteomes" id="UP000472240">
    <property type="component" value="Chromosome 24"/>
</dbReference>
<sequence length="241" mass="27266">MVDCPVFLDSFQLLPQPSSLFFLLFLCFPPGEPNSEEVKVVGPGDSILAIVGEEVDFPCHLSPYLDAEHMEIRWFRSQASEVVHLYQGRQELHGRQMAQFRNRTKLVKDEIAYGSVIVHLHRVVPADEGPYGCLFLSSNFSGEAVWELEVAATIWRFCRPRSRTTSLYLSLLLPPWDSLQTAPEEELLSERPDRALGLEQKQQVSSAAWVGVGLARVFVPPESRFRRVTQANQAQLSSAFY</sequence>
<dbReference type="GeneID" id="117016853"/>
<comment type="subcellular location">
    <subcellularLocation>
        <location evidence="1">Membrane</location>
    </subcellularLocation>
</comment>
<dbReference type="InterPro" id="IPR007110">
    <property type="entry name" value="Ig-like_dom"/>
</dbReference>
<dbReference type="SUPFAM" id="SSF48726">
    <property type="entry name" value="Immunoglobulin"/>
    <property type="match status" value="1"/>
</dbReference>
<keyword evidence="2" id="KW-0472">Membrane</keyword>